<feature type="compositionally biased region" description="Low complexity" evidence="1">
    <location>
        <begin position="97"/>
        <end position="107"/>
    </location>
</feature>
<dbReference type="Proteomes" id="UP000483261">
    <property type="component" value="Unassembled WGS sequence"/>
</dbReference>
<feature type="region of interest" description="Disordered" evidence="1">
    <location>
        <begin position="17"/>
        <end position="36"/>
    </location>
</feature>
<reference evidence="2 3" key="1">
    <citation type="submission" date="2020-02" db="EMBL/GenBank/DDBJ databases">
        <title>Whole-genome analyses of novel actinobacteria.</title>
        <authorList>
            <person name="Sahin N."/>
        </authorList>
    </citation>
    <scope>NUCLEOTIDE SEQUENCE [LARGE SCALE GENOMIC DNA]</scope>
    <source>
        <strain evidence="2 3">KC13</strain>
    </source>
</reference>
<feature type="region of interest" description="Disordered" evidence="1">
    <location>
        <begin position="78"/>
        <end position="107"/>
    </location>
</feature>
<name>A0A6M1QX64_9ACTN</name>
<evidence type="ECO:0000313" key="2">
    <source>
        <dbReference type="EMBL" id="NGN92366.1"/>
    </source>
</evidence>
<evidence type="ECO:0000256" key="1">
    <source>
        <dbReference type="SAM" id="MobiDB-lite"/>
    </source>
</evidence>
<dbReference type="AlphaFoldDB" id="A0A6M1QX64"/>
<keyword evidence="3" id="KW-1185">Reference proteome</keyword>
<sequence length="107" mass="11000">MSGTSTAGAKSCCGQNAVAGSDISHEDPASVGTRSTTHMLCLSQSRDVGTKKMLSEGTTITSPARTICPVASRWSTATVTTPRSAAADSSGAHQGMSRSLLRTRLSR</sequence>
<protein>
    <submittedName>
        <fullName evidence="2">Uncharacterized protein</fullName>
    </submittedName>
</protein>
<comment type="caution">
    <text evidence="2">The sequence shown here is derived from an EMBL/GenBank/DDBJ whole genome shotgun (WGS) entry which is preliminary data.</text>
</comment>
<accession>A0A6M1QX64</accession>
<dbReference type="RefSeq" id="WP_165110123.1">
    <property type="nucleotide sequence ID" value="NZ_JAALAA010000004.1"/>
</dbReference>
<dbReference type="EMBL" id="JAALAA010000004">
    <property type="protein sequence ID" value="NGN92366.1"/>
    <property type="molecule type" value="Genomic_DNA"/>
</dbReference>
<evidence type="ECO:0000313" key="3">
    <source>
        <dbReference type="Proteomes" id="UP000483261"/>
    </source>
</evidence>
<gene>
    <name evidence="2" type="ORF">G5C66_06370</name>
</gene>
<organism evidence="2 3">
    <name type="scientific">Nocardioides turkmenicus</name>
    <dbReference type="NCBI Taxonomy" id="2711220"/>
    <lineage>
        <taxon>Bacteria</taxon>
        <taxon>Bacillati</taxon>
        <taxon>Actinomycetota</taxon>
        <taxon>Actinomycetes</taxon>
        <taxon>Propionibacteriales</taxon>
        <taxon>Nocardioidaceae</taxon>
        <taxon>Nocardioides</taxon>
    </lineage>
</organism>
<proteinExistence type="predicted"/>